<reference evidence="3" key="1">
    <citation type="submission" date="2016-10" db="EMBL/GenBank/DDBJ databases">
        <authorList>
            <person name="Varghese N."/>
            <person name="Submissions S."/>
        </authorList>
    </citation>
    <scope>NUCLEOTIDE SEQUENCE [LARGE SCALE GENOMIC DNA]</scope>
    <source>
        <strain evidence="3">DSM 23317</strain>
    </source>
</reference>
<dbReference type="InterPro" id="IPR021136">
    <property type="entry name" value="Flagellar_hook_control-like_C"/>
</dbReference>
<evidence type="ECO:0000313" key="2">
    <source>
        <dbReference type="EMBL" id="SDK20368.1"/>
    </source>
</evidence>
<gene>
    <name evidence="2" type="ORF">SAMN04488540_12151</name>
</gene>
<sequence>MNAFPINLFGAGAATDTGGISANPLGQPMAASTSPYSAVASELVLPMTTEFAPVDVISQEGDAELLLVEAEASAKFDLPVSMADSEELPELEPDLAQAPVVTRPELADTVTAAVVPATGLLLSGHSEVGDDLPVTRLATAPLVTAAPASEATVATSSHPAALLAPADKAGMTLAAPPGVTTAMAATAVPVTVIPEQLEARAQLAAAHSKTVPAAVMDAGGVSVVTTQSAVSVWGPMTVPKAGDQASLAREMLAPLGDQIRFNLEQGIKRAEVRLDPPDLGRIELTIRQEGDRISVQLQAANPQVREALANGAERLRQEMMQQFDGQVDVDVGQHQPEQQQHSQSWDERILAAEHQEMSRSEDEHDIIDMLA</sequence>
<dbReference type="InterPro" id="IPR052563">
    <property type="entry name" value="FliK"/>
</dbReference>
<keyword evidence="3" id="KW-1185">Reference proteome</keyword>
<proteinExistence type="predicted"/>
<evidence type="ECO:0000313" key="3">
    <source>
        <dbReference type="Proteomes" id="UP000199527"/>
    </source>
</evidence>
<accession>A0A1G8ZZ37</accession>
<evidence type="ECO:0000259" key="1">
    <source>
        <dbReference type="Pfam" id="PF02120"/>
    </source>
</evidence>
<dbReference type="Pfam" id="PF02120">
    <property type="entry name" value="Flg_hook"/>
    <property type="match status" value="1"/>
</dbReference>
<protein>
    <submittedName>
        <fullName evidence="2">Hook-length control protein FliK</fullName>
    </submittedName>
</protein>
<dbReference type="PANTHER" id="PTHR37533:SF2">
    <property type="entry name" value="FLAGELLAR HOOK-LENGTH CONTROL PROTEIN"/>
    <property type="match status" value="1"/>
</dbReference>
<feature type="domain" description="Flagellar hook-length control protein-like C-terminal" evidence="1">
    <location>
        <begin position="258"/>
        <end position="340"/>
    </location>
</feature>
<dbReference type="EMBL" id="FNEM01000021">
    <property type="protein sequence ID" value="SDK20368.1"/>
    <property type="molecule type" value="Genomic_DNA"/>
</dbReference>
<dbReference type="AlphaFoldDB" id="A0A1G8ZZ37"/>
<dbReference type="InterPro" id="IPR038610">
    <property type="entry name" value="FliK-like_C_sf"/>
</dbReference>
<dbReference type="PANTHER" id="PTHR37533">
    <property type="entry name" value="FLAGELLAR HOOK-LENGTH CONTROL PROTEIN"/>
    <property type="match status" value="1"/>
</dbReference>
<dbReference type="Gene3D" id="3.30.750.140">
    <property type="match status" value="1"/>
</dbReference>
<dbReference type="Proteomes" id="UP000199527">
    <property type="component" value="Unassembled WGS sequence"/>
</dbReference>
<dbReference type="CDD" id="cd17470">
    <property type="entry name" value="T3SS_Flik_C"/>
    <property type="match status" value="1"/>
</dbReference>
<name>A0A1G8ZZ37_9GAMM</name>
<organism evidence="2 3">
    <name type="scientific">Ferrimonas sediminum</name>
    <dbReference type="NCBI Taxonomy" id="718193"/>
    <lineage>
        <taxon>Bacteria</taxon>
        <taxon>Pseudomonadati</taxon>
        <taxon>Pseudomonadota</taxon>
        <taxon>Gammaproteobacteria</taxon>
        <taxon>Alteromonadales</taxon>
        <taxon>Ferrimonadaceae</taxon>
        <taxon>Ferrimonas</taxon>
    </lineage>
</organism>
<dbReference type="RefSeq" id="WP_176819378.1">
    <property type="nucleotide sequence ID" value="NZ_FNEM01000021.1"/>
</dbReference>